<proteinExistence type="predicted"/>
<evidence type="ECO:0000313" key="2">
    <source>
        <dbReference type="Proteomes" id="UP000006045"/>
    </source>
</evidence>
<organism evidence="1 2">
    <name type="scientific">Pseudomonas fluorescens R124</name>
    <dbReference type="NCBI Taxonomy" id="743713"/>
    <lineage>
        <taxon>Bacteria</taxon>
        <taxon>Pseudomonadati</taxon>
        <taxon>Pseudomonadota</taxon>
        <taxon>Gammaproteobacteria</taxon>
        <taxon>Pseudomonadales</taxon>
        <taxon>Pseudomonadaceae</taxon>
        <taxon>Pseudomonas</taxon>
    </lineage>
</organism>
<evidence type="ECO:0008006" key="3">
    <source>
        <dbReference type="Google" id="ProtNLM"/>
    </source>
</evidence>
<reference evidence="1 2" key="1">
    <citation type="submission" date="2012-08" db="EMBL/GenBank/DDBJ databases">
        <title>The genome of cave-isolated P. fluorescens strain R124 demonstrates phenotypic adaptation to the mineral environment.</title>
        <authorList>
            <person name="Barton M.D."/>
            <person name="Petronio M."/>
            <person name="Giarrizzo J.G."/>
            <person name="Bowling B.V."/>
            <person name="Barton H.A."/>
        </authorList>
    </citation>
    <scope>NUCLEOTIDE SEQUENCE [LARGE SCALE GENOMIC DNA]</scope>
    <source>
        <strain evidence="1 2">R124</strain>
    </source>
</reference>
<dbReference type="Gene3D" id="3.30.420.430">
    <property type="match status" value="1"/>
</dbReference>
<dbReference type="EMBL" id="CM001561">
    <property type="protein sequence ID" value="EJZ58086.1"/>
    <property type="molecule type" value="Genomic_DNA"/>
</dbReference>
<accession>A0A7U9CT39</accession>
<dbReference type="AlphaFoldDB" id="A0A7U9CT39"/>
<gene>
    <name evidence="1" type="ORF">I1A_002413</name>
</gene>
<evidence type="ECO:0000313" key="1">
    <source>
        <dbReference type="EMBL" id="EJZ58086.1"/>
    </source>
</evidence>
<name>A0A7U9CT39_PSEFL</name>
<dbReference type="Proteomes" id="UP000006045">
    <property type="component" value="Chromosome"/>
</dbReference>
<sequence length="453" mass="49297">MWYHLLKDKGAEITRQESVHARVLNVGEPQFELNAPMVKGVENHFLEPGNLPGGTTEMTIYKPLVRPWVIDDEAQWFWEGEVSGGATGSIKFNALTVRQDWLIRLDAEFVAKHIEPNRGSKITVRYQLWRHATDETSLSNPLVFVVGEVVEWVPPTIDSVKGLPSDVEIPDGGSTPDISLVFAGEGHAGQQIELLDEGVVIFTPIAVDAAGKWSHTLTAQALGDHKYSVKALYGGGSESAAWVVTVTASDAPSITSARNSVGQLILRGGDTPDRTIVLYGNASNGQKIEILDNLIPVGEVYADSQTGDWSFTLMGLDASTHNFVAKALYGSEQPSAPYLIVIIETRDVCEIWLQPSTGGTGGVVPANGSILQFEDYRSMRLGFQIISFAKGEHVVTLSSPMSETLSYTVRIVNPGIREYGVWIFTINGPGVYTANFYGPTGQQLTAPYTVKFI</sequence>
<protein>
    <recommendedName>
        <fullName evidence="3">Bacterial Ig-like domain-containing protein</fullName>
    </recommendedName>
</protein>